<dbReference type="GO" id="GO:0006488">
    <property type="term" value="P:dolichol-linked oligosaccharide biosynthetic process"/>
    <property type="evidence" value="ECO:0007669"/>
    <property type="project" value="InterPro"/>
</dbReference>
<dbReference type="OrthoDB" id="9979195at2759"/>
<dbReference type="Proteomes" id="UP000310158">
    <property type="component" value="Unassembled WGS sequence"/>
</dbReference>
<sequence>MRQDTYLVLQEAVEVAVTSSSGNDRPKSRGRSTPIRVQGGLADPDFLRLANSNVHQAHTHGMHEEVPECAFCRVALSVGGDEEGRLRNARLCLARPPPTLLPHIHFRPQTFGTAAIQFELLLSTILFLSREGVRNALLRAPSSSSINVSDVLVTNISLLPPLLGIPFRLSVAIYPLAASIELLAEPLYTRAQIDLRFDVRVRAEGAAVFLKTFITFLVLVLSTPEYALAFAAGQAA</sequence>
<evidence type="ECO:0000313" key="12">
    <source>
        <dbReference type="EMBL" id="THH20602.1"/>
    </source>
</evidence>
<gene>
    <name evidence="12" type="ORF">EW146_g776</name>
</gene>
<name>A0A4S4M5V6_9AGAM</name>
<proteinExistence type="inferred from homology"/>
<dbReference type="PANTHER" id="PTHR13117:SF5">
    <property type="entry name" value="PROTEIN RFT1 HOMOLOG"/>
    <property type="match status" value="1"/>
</dbReference>
<keyword evidence="5 10" id="KW-0256">Endoplasmic reticulum</keyword>
<comment type="pathway">
    <text evidence="2">Protein modification; protein glycosylation.</text>
</comment>
<evidence type="ECO:0000256" key="3">
    <source>
        <dbReference type="ARBA" id="ARBA00010288"/>
    </source>
</evidence>
<dbReference type="EMBL" id="SGPL01000018">
    <property type="protein sequence ID" value="THH20602.1"/>
    <property type="molecule type" value="Genomic_DNA"/>
</dbReference>
<comment type="function">
    <text evidence="9 10">Intramembrane glycolipid transporter that operates in the biosynthetic pathway of dolichol-linked oligosaccharides, the glycan precursors employed in protein asparagine (N)-glycosylation. The sequential addition of sugars to dolichol pyrophosphate produces dolichol-linked oligosaccharides containing fourteen sugars, including two GlcNAcs, nine mannoses and three glucoses. Once assembled, the oligosaccharide is transferred from the lipid to nascent proteins by oligosaccharyltransferases. The assembly of dolichol-linked oligosaccharides begins on the cytosolic side of the endoplasmic reticulum membrane and finishes in its lumen. RFT1 could mediate the translocation of the cytosolically oriented intermediate DolPP-GlcNAc2Man5, produced by ALG11, into the ER lumen where dolichol-linked oligosaccharides assembly continues. However, the intramembrane lipid transporter activity could not be confirmed in vitro.</text>
</comment>
<evidence type="ECO:0000313" key="13">
    <source>
        <dbReference type="Proteomes" id="UP000310158"/>
    </source>
</evidence>
<keyword evidence="13" id="KW-1185">Reference proteome</keyword>
<dbReference type="InterPro" id="IPR007594">
    <property type="entry name" value="RFT1"/>
</dbReference>
<evidence type="ECO:0000256" key="1">
    <source>
        <dbReference type="ARBA" id="ARBA00004477"/>
    </source>
</evidence>
<evidence type="ECO:0000256" key="11">
    <source>
        <dbReference type="SAM" id="MobiDB-lite"/>
    </source>
</evidence>
<evidence type="ECO:0000256" key="8">
    <source>
        <dbReference type="ARBA" id="ARBA00044793"/>
    </source>
</evidence>
<keyword evidence="7" id="KW-0472">Membrane</keyword>
<evidence type="ECO:0000256" key="5">
    <source>
        <dbReference type="ARBA" id="ARBA00022824"/>
    </source>
</evidence>
<keyword evidence="4" id="KW-0812">Transmembrane</keyword>
<dbReference type="AlphaFoldDB" id="A0A4S4M5V6"/>
<protein>
    <recommendedName>
        <fullName evidence="8 10">Man(5)GlcNAc(2)-PP-dolichol translocation protein RFT1</fullName>
    </recommendedName>
</protein>
<comment type="subcellular location">
    <subcellularLocation>
        <location evidence="1 10">Endoplasmic reticulum membrane</location>
        <topology evidence="1 10">Multi-pass membrane protein</topology>
    </subcellularLocation>
</comment>
<dbReference type="Pfam" id="PF04506">
    <property type="entry name" value="Rft-1"/>
    <property type="match status" value="1"/>
</dbReference>
<evidence type="ECO:0000256" key="4">
    <source>
        <dbReference type="ARBA" id="ARBA00022692"/>
    </source>
</evidence>
<feature type="region of interest" description="Disordered" evidence="11">
    <location>
        <begin position="17"/>
        <end position="38"/>
    </location>
</feature>
<accession>A0A4S4M5V6</accession>
<dbReference type="GO" id="GO:0034203">
    <property type="term" value="P:glycolipid translocation"/>
    <property type="evidence" value="ECO:0007669"/>
    <property type="project" value="TreeGrafter"/>
</dbReference>
<keyword evidence="6" id="KW-1133">Transmembrane helix</keyword>
<evidence type="ECO:0000256" key="2">
    <source>
        <dbReference type="ARBA" id="ARBA00004922"/>
    </source>
</evidence>
<comment type="caution">
    <text evidence="12">The sequence shown here is derived from an EMBL/GenBank/DDBJ whole genome shotgun (WGS) entry which is preliminary data.</text>
</comment>
<keyword evidence="10" id="KW-0813">Transport</keyword>
<evidence type="ECO:0000256" key="7">
    <source>
        <dbReference type="ARBA" id="ARBA00023136"/>
    </source>
</evidence>
<evidence type="ECO:0000256" key="6">
    <source>
        <dbReference type="ARBA" id="ARBA00022989"/>
    </source>
</evidence>
<organism evidence="12 13">
    <name type="scientific">Bondarzewia mesenterica</name>
    <dbReference type="NCBI Taxonomy" id="1095465"/>
    <lineage>
        <taxon>Eukaryota</taxon>
        <taxon>Fungi</taxon>
        <taxon>Dikarya</taxon>
        <taxon>Basidiomycota</taxon>
        <taxon>Agaricomycotina</taxon>
        <taxon>Agaricomycetes</taxon>
        <taxon>Russulales</taxon>
        <taxon>Bondarzewiaceae</taxon>
        <taxon>Bondarzewia</taxon>
    </lineage>
</organism>
<dbReference type="GO" id="GO:0005789">
    <property type="term" value="C:endoplasmic reticulum membrane"/>
    <property type="evidence" value="ECO:0007669"/>
    <property type="project" value="UniProtKB-SubCell"/>
</dbReference>
<evidence type="ECO:0000256" key="9">
    <source>
        <dbReference type="ARBA" id="ARBA00045912"/>
    </source>
</evidence>
<comment type="similarity">
    <text evidence="3 10">Belongs to the RFT1 family.</text>
</comment>
<reference evidence="12 13" key="1">
    <citation type="submission" date="2019-02" db="EMBL/GenBank/DDBJ databases">
        <title>Genome sequencing of the rare red list fungi Bondarzewia mesenterica.</title>
        <authorList>
            <person name="Buettner E."/>
            <person name="Kellner H."/>
        </authorList>
    </citation>
    <scope>NUCLEOTIDE SEQUENCE [LARGE SCALE GENOMIC DNA]</scope>
    <source>
        <strain evidence="12 13">DSM 108281</strain>
    </source>
</reference>
<evidence type="ECO:0000256" key="10">
    <source>
        <dbReference type="RuleBase" id="RU365067"/>
    </source>
</evidence>
<dbReference type="PANTHER" id="PTHR13117">
    <property type="entry name" value="ENDOPLASMIC RETICULUM MULTISPAN TRANSMEMBRANE PROTEIN-RELATED"/>
    <property type="match status" value="1"/>
</dbReference>